<name>A0A1I7Z8H8_9BILA</name>
<dbReference type="WBParaSite" id="L893_g2398.t1">
    <property type="protein sequence ID" value="L893_g2398.t1"/>
    <property type="gene ID" value="L893_g2398"/>
</dbReference>
<keyword evidence="1" id="KW-1185">Reference proteome</keyword>
<sequence length="54" mass="6218">MAIFYRHDQDHGFLDVHRVNWKDTVEELRGNGGAFLKKSLAKMVATVIAMSERK</sequence>
<dbReference type="AlphaFoldDB" id="A0A1I7Z8H8"/>
<proteinExistence type="predicted"/>
<dbReference type="Proteomes" id="UP000095287">
    <property type="component" value="Unplaced"/>
</dbReference>
<evidence type="ECO:0000313" key="2">
    <source>
        <dbReference type="WBParaSite" id="L893_g2398.t1"/>
    </source>
</evidence>
<organism evidence="1 2">
    <name type="scientific">Steinernema glaseri</name>
    <dbReference type="NCBI Taxonomy" id="37863"/>
    <lineage>
        <taxon>Eukaryota</taxon>
        <taxon>Metazoa</taxon>
        <taxon>Ecdysozoa</taxon>
        <taxon>Nematoda</taxon>
        <taxon>Chromadorea</taxon>
        <taxon>Rhabditida</taxon>
        <taxon>Tylenchina</taxon>
        <taxon>Panagrolaimomorpha</taxon>
        <taxon>Strongyloidoidea</taxon>
        <taxon>Steinernematidae</taxon>
        <taxon>Steinernema</taxon>
    </lineage>
</organism>
<accession>A0A1I7Z8H8</accession>
<evidence type="ECO:0000313" key="1">
    <source>
        <dbReference type="Proteomes" id="UP000095287"/>
    </source>
</evidence>
<protein>
    <submittedName>
        <fullName evidence="2">Glutathione S-transferase</fullName>
    </submittedName>
</protein>
<reference evidence="2" key="1">
    <citation type="submission" date="2016-11" db="UniProtKB">
        <authorList>
            <consortium name="WormBaseParasite"/>
        </authorList>
    </citation>
    <scope>IDENTIFICATION</scope>
</reference>